<comment type="caution">
    <text evidence="1">The sequence shown here is derived from an EMBL/GenBank/DDBJ whole genome shotgun (WGS) entry which is preliminary data.</text>
</comment>
<proteinExistence type="predicted"/>
<organism evidence="1 2">
    <name type="scientific">Ephemerocybe angulata</name>
    <dbReference type="NCBI Taxonomy" id="980116"/>
    <lineage>
        <taxon>Eukaryota</taxon>
        <taxon>Fungi</taxon>
        <taxon>Dikarya</taxon>
        <taxon>Basidiomycota</taxon>
        <taxon>Agaricomycotina</taxon>
        <taxon>Agaricomycetes</taxon>
        <taxon>Agaricomycetidae</taxon>
        <taxon>Agaricales</taxon>
        <taxon>Agaricineae</taxon>
        <taxon>Psathyrellaceae</taxon>
        <taxon>Ephemerocybe</taxon>
    </lineage>
</organism>
<dbReference type="EMBL" id="JACGCI010000103">
    <property type="protein sequence ID" value="KAF6745660.1"/>
    <property type="molecule type" value="Genomic_DNA"/>
</dbReference>
<protein>
    <submittedName>
        <fullName evidence="1">Uncharacterized protein</fullName>
    </submittedName>
</protein>
<reference evidence="1 2" key="1">
    <citation type="submission" date="2020-07" db="EMBL/GenBank/DDBJ databases">
        <title>Comparative genomics of pyrophilous fungi reveals a link between fire events and developmental genes.</title>
        <authorList>
            <consortium name="DOE Joint Genome Institute"/>
            <person name="Steindorff A.S."/>
            <person name="Carver A."/>
            <person name="Calhoun S."/>
            <person name="Stillman K."/>
            <person name="Liu H."/>
            <person name="Lipzen A."/>
            <person name="Pangilinan J."/>
            <person name="Labutti K."/>
            <person name="Bruns T.D."/>
            <person name="Grigoriev I.V."/>
        </authorList>
    </citation>
    <scope>NUCLEOTIDE SEQUENCE [LARGE SCALE GENOMIC DNA]</scope>
    <source>
        <strain evidence="1 2">CBS 144469</strain>
    </source>
</reference>
<dbReference type="Proteomes" id="UP000521943">
    <property type="component" value="Unassembled WGS sequence"/>
</dbReference>
<name>A0A8H6HFW4_9AGAR</name>
<evidence type="ECO:0000313" key="2">
    <source>
        <dbReference type="Proteomes" id="UP000521943"/>
    </source>
</evidence>
<sequence length="89" mass="10431">MFLGFISLCLFLEVLFSVLFRWLFSFVAAHIRIIDSCVCRSRSLSRFRVSWFSSHRTILASPYHPFIHSFIYPYTHSLSHLPSCSVVRS</sequence>
<gene>
    <name evidence="1" type="ORF">DFP72DRAFT_925410</name>
</gene>
<dbReference type="AlphaFoldDB" id="A0A8H6HFW4"/>
<accession>A0A8H6HFW4</accession>
<keyword evidence="2" id="KW-1185">Reference proteome</keyword>
<evidence type="ECO:0000313" key="1">
    <source>
        <dbReference type="EMBL" id="KAF6745660.1"/>
    </source>
</evidence>